<name>A0ABR6L347_9HYPH</name>
<proteinExistence type="predicted"/>
<accession>A0ABR6L347</accession>
<evidence type="ECO:0008006" key="3">
    <source>
        <dbReference type="Google" id="ProtNLM"/>
    </source>
</evidence>
<keyword evidence="2" id="KW-1185">Reference proteome</keyword>
<gene>
    <name evidence="1" type="ORF">GGQ99_002993</name>
</gene>
<evidence type="ECO:0000313" key="1">
    <source>
        <dbReference type="EMBL" id="MBB4651230.1"/>
    </source>
</evidence>
<protein>
    <recommendedName>
        <fullName evidence="3">FRG domain-containing protein</fullName>
    </recommendedName>
</protein>
<dbReference type="EMBL" id="JACHOT010000003">
    <property type="protein sequence ID" value="MBB4651230.1"/>
    <property type="molecule type" value="Genomic_DNA"/>
</dbReference>
<dbReference type="RefSeq" id="WP_183263103.1">
    <property type="nucleotide sequence ID" value="NZ_BAAAVZ010000015.1"/>
</dbReference>
<sequence>MKIFKAEPLHYHRFDDAHLGPLDRLFLKREIDGQDFNRRMFEEDFAGIFNYANRHSGRLFDVTSSNEEISARLFSNVETRYGPHPVDETVREWVEDIAQSLVRFGAAYYFLKDDAEGNDIHIASFGPSGVAHLFGTYFQWVPMRTERHWDRDDEEIPREVRILDSTKVMCFLTPKAIKRMLSRQNRTLTVIDKHQFGVASFQPQVTHENPSPTNHFDFSAWRDTQERALYRSTRATGWNGRKYDSSKRSDFFDCHRLIRFRRSQLVLRDDILSQLSAELSRVGKGYSGKFAVEISGTDKLPSVAHLNELEARLTREEAGFTEIIDYCLKR</sequence>
<reference evidence="1 2" key="1">
    <citation type="submission" date="2020-08" db="EMBL/GenBank/DDBJ databases">
        <title>Genomic Encyclopedia of Type Strains, Phase IV (KMG-IV): sequencing the most valuable type-strain genomes for metagenomic binning, comparative biology and taxonomic classification.</title>
        <authorList>
            <person name="Goeker M."/>
        </authorList>
    </citation>
    <scope>NUCLEOTIDE SEQUENCE [LARGE SCALE GENOMIC DNA]</scope>
    <source>
        <strain evidence="1 2">DSM 7050</strain>
    </source>
</reference>
<comment type="caution">
    <text evidence="1">The sequence shown here is derived from an EMBL/GenBank/DDBJ whole genome shotgun (WGS) entry which is preliminary data.</text>
</comment>
<evidence type="ECO:0000313" key="2">
    <source>
        <dbReference type="Proteomes" id="UP000539538"/>
    </source>
</evidence>
<organism evidence="1 2">
    <name type="scientific">Aminobacter niigataensis</name>
    <dbReference type="NCBI Taxonomy" id="83265"/>
    <lineage>
        <taxon>Bacteria</taxon>
        <taxon>Pseudomonadati</taxon>
        <taxon>Pseudomonadota</taxon>
        <taxon>Alphaproteobacteria</taxon>
        <taxon>Hyphomicrobiales</taxon>
        <taxon>Phyllobacteriaceae</taxon>
        <taxon>Aminobacter</taxon>
    </lineage>
</organism>
<dbReference type="Proteomes" id="UP000539538">
    <property type="component" value="Unassembled WGS sequence"/>
</dbReference>